<evidence type="ECO:0000313" key="3">
    <source>
        <dbReference type="Proteomes" id="UP000827092"/>
    </source>
</evidence>
<accession>A0AAV6V3G1</accession>
<name>A0AAV6V3G1_9ARAC</name>
<gene>
    <name evidence="2" type="ORF">JTE90_006667</name>
</gene>
<feature type="compositionally biased region" description="Basic and acidic residues" evidence="1">
    <location>
        <begin position="64"/>
        <end position="75"/>
    </location>
</feature>
<proteinExistence type="predicted"/>
<dbReference type="Proteomes" id="UP000827092">
    <property type="component" value="Unassembled WGS sequence"/>
</dbReference>
<feature type="region of interest" description="Disordered" evidence="1">
    <location>
        <begin position="163"/>
        <end position="251"/>
    </location>
</feature>
<dbReference type="EMBL" id="JAFNEN010000182">
    <property type="protein sequence ID" value="KAG8190493.1"/>
    <property type="molecule type" value="Genomic_DNA"/>
</dbReference>
<feature type="region of interest" description="Disordered" evidence="1">
    <location>
        <begin position="37"/>
        <end position="142"/>
    </location>
</feature>
<keyword evidence="3" id="KW-1185">Reference proteome</keyword>
<feature type="compositionally biased region" description="Polar residues" evidence="1">
    <location>
        <begin position="100"/>
        <end position="124"/>
    </location>
</feature>
<evidence type="ECO:0000313" key="2">
    <source>
        <dbReference type="EMBL" id="KAG8190493.1"/>
    </source>
</evidence>
<comment type="caution">
    <text evidence="2">The sequence shown here is derived from an EMBL/GenBank/DDBJ whole genome shotgun (WGS) entry which is preliminary data.</text>
</comment>
<evidence type="ECO:0000256" key="1">
    <source>
        <dbReference type="SAM" id="MobiDB-lite"/>
    </source>
</evidence>
<protein>
    <submittedName>
        <fullName evidence="2">Uncharacterized protein</fullName>
    </submittedName>
</protein>
<feature type="compositionally biased region" description="Basic residues" evidence="1">
    <location>
        <begin position="52"/>
        <end position="63"/>
    </location>
</feature>
<dbReference type="AlphaFoldDB" id="A0AAV6V3G1"/>
<feature type="compositionally biased region" description="Basic and acidic residues" evidence="1">
    <location>
        <begin position="37"/>
        <end position="51"/>
    </location>
</feature>
<organism evidence="2 3">
    <name type="scientific">Oedothorax gibbosus</name>
    <dbReference type="NCBI Taxonomy" id="931172"/>
    <lineage>
        <taxon>Eukaryota</taxon>
        <taxon>Metazoa</taxon>
        <taxon>Ecdysozoa</taxon>
        <taxon>Arthropoda</taxon>
        <taxon>Chelicerata</taxon>
        <taxon>Arachnida</taxon>
        <taxon>Araneae</taxon>
        <taxon>Araneomorphae</taxon>
        <taxon>Entelegynae</taxon>
        <taxon>Araneoidea</taxon>
        <taxon>Linyphiidae</taxon>
        <taxon>Erigoninae</taxon>
        <taxon>Oedothorax</taxon>
    </lineage>
</organism>
<reference evidence="2 3" key="1">
    <citation type="journal article" date="2022" name="Nat. Ecol. Evol.">
        <title>A masculinizing supergene underlies an exaggerated male reproductive morph in a spider.</title>
        <authorList>
            <person name="Hendrickx F."/>
            <person name="De Corte Z."/>
            <person name="Sonet G."/>
            <person name="Van Belleghem S.M."/>
            <person name="Kostlbacher S."/>
            <person name="Vangestel C."/>
        </authorList>
    </citation>
    <scope>NUCLEOTIDE SEQUENCE [LARGE SCALE GENOMIC DNA]</scope>
    <source>
        <strain evidence="2">W744_W776</strain>
    </source>
</reference>
<sequence length="735" mass="83042">MSDLEDEVVEIVEEEDLEEGEITDSDEEVVVTKIAETKKLPKRYSLHESKVKKDKHKSNYSKAHHSDYKVKDRNKSPITNGTHKKHKSSCSQHQKYSKAIESSKTVSPTLDNRNFTSAFKNFSSPPRPVLPKTSPSSKPDFKCEDEDNYSELLLAYKKCRQHLKSKRKSKLLNYSESKPSSKISKKRSSYDYHSPSKSKKHYTPNKKTSPPRDDASIPFKENNGILRERSPSVEELPMPETAPVQANEESQIEEIEEVVVEQEESEDEEELRRIALATFAKRTFSKQKAENTISAINSPTHSISNHSSVELFSNVDSSNDNCNVVDMDLDEEDFVEDIHNNLFVIDNNPVASSEFNPYFYDESHANHSNSTAQNYLPSEQELCFPASFNQMNEDAQEAILRAEVIASMFKKKTAPAQIEDKTSKDEHLVQSNSVHGMVNKIPVISKGQLLRPSDVNTNVPMHTKNSPSPTDTIESLSPQEPFSKIPVLSNGHVLRPSKENINTEIAKLDPKLTNSKKVPAPRPRNINATQNRLIITLNNDSSTEESDDEISDSKQDNVMSSFDALISDARLRSDIKASSANLNNVSCLSKAQQEEYKKLRNLLAEKEPMTILPPVVKEKIAAEHQNLNFLTTKISLAKEKLDKEILVLQSAEREVVDKKKIYLSAKLKFQHLQEQLHAAKLSKAATLKAWKVHEAKLGNTKSSITKQKALIALLETEYNHRRLQFEQNSSSPLIQ</sequence>